<dbReference type="Proteomes" id="UP000245793">
    <property type="component" value="Unassembled WGS sequence"/>
</dbReference>
<evidence type="ECO:0000313" key="14">
    <source>
        <dbReference type="Proteomes" id="UP000245793"/>
    </source>
</evidence>
<proteinExistence type="inferred from homology"/>
<evidence type="ECO:0000256" key="6">
    <source>
        <dbReference type="ARBA" id="ARBA00022980"/>
    </source>
</evidence>
<dbReference type="SUPFAM" id="SSF50104">
    <property type="entry name" value="Translation proteins SH3-like domain"/>
    <property type="match status" value="1"/>
</dbReference>
<evidence type="ECO:0000256" key="3">
    <source>
        <dbReference type="ARBA" id="ARBA00011838"/>
    </source>
</evidence>
<dbReference type="InterPro" id="IPR003256">
    <property type="entry name" value="Ribosomal_uL24"/>
</dbReference>
<evidence type="ECO:0000256" key="9">
    <source>
        <dbReference type="ARBA" id="ARBA00058688"/>
    </source>
</evidence>
<dbReference type="GO" id="GO:0003735">
    <property type="term" value="F:structural constituent of ribosome"/>
    <property type="evidence" value="ECO:0007669"/>
    <property type="project" value="InterPro"/>
</dbReference>
<dbReference type="InterPro" id="IPR008991">
    <property type="entry name" value="Translation_prot_SH3-like_sf"/>
</dbReference>
<dbReference type="InterPro" id="IPR014722">
    <property type="entry name" value="Rib_uL2_dom2"/>
</dbReference>
<evidence type="ECO:0000256" key="11">
    <source>
        <dbReference type="RuleBase" id="RU003477"/>
    </source>
</evidence>
<dbReference type="AlphaFoldDB" id="A0A2U1E6T3"/>
<accession>A0A2U1E6T3</accession>
<evidence type="ECO:0000256" key="4">
    <source>
        <dbReference type="ARBA" id="ARBA00022730"/>
    </source>
</evidence>
<keyword evidence="14" id="KW-1185">Reference proteome</keyword>
<comment type="similarity">
    <text evidence="2 10 11">Belongs to the universal ribosomal protein uL24 family.</text>
</comment>
<dbReference type="InterPro" id="IPR041988">
    <property type="entry name" value="Ribosomal_uL24_KOW"/>
</dbReference>
<dbReference type="InterPro" id="IPR057264">
    <property type="entry name" value="Ribosomal_uL24_C"/>
</dbReference>
<dbReference type="InterPro" id="IPR005825">
    <property type="entry name" value="Ribosomal_uL24_CS"/>
</dbReference>
<evidence type="ECO:0000313" key="13">
    <source>
        <dbReference type="EMBL" id="PVY95653.1"/>
    </source>
</evidence>
<evidence type="ECO:0000259" key="12">
    <source>
        <dbReference type="SMART" id="SM00739"/>
    </source>
</evidence>
<dbReference type="Pfam" id="PF17136">
    <property type="entry name" value="ribosomal_L24"/>
    <property type="match status" value="1"/>
</dbReference>
<dbReference type="RefSeq" id="WP_034547857.1">
    <property type="nucleotide sequence ID" value="NZ_CAUPJO010000018.1"/>
</dbReference>
<dbReference type="GO" id="GO:0019843">
    <property type="term" value="F:rRNA binding"/>
    <property type="evidence" value="ECO:0007669"/>
    <property type="project" value="UniProtKB-UniRule"/>
</dbReference>
<organism evidence="13 14">
    <name type="scientific">Ezakiella coagulans</name>
    <dbReference type="NCBI Taxonomy" id="46507"/>
    <lineage>
        <taxon>Bacteria</taxon>
        <taxon>Bacillati</taxon>
        <taxon>Bacillota</taxon>
        <taxon>Tissierellia</taxon>
        <taxon>Ezakiella</taxon>
    </lineage>
</organism>
<dbReference type="FunFam" id="2.30.30.30:FF:000004">
    <property type="entry name" value="50S ribosomal protein L24"/>
    <property type="match status" value="1"/>
</dbReference>
<dbReference type="InterPro" id="IPR005824">
    <property type="entry name" value="KOW"/>
</dbReference>
<dbReference type="GO" id="GO:0006412">
    <property type="term" value="P:translation"/>
    <property type="evidence" value="ECO:0007669"/>
    <property type="project" value="UniProtKB-UniRule"/>
</dbReference>
<comment type="caution">
    <text evidence="13">The sequence shown here is derived from an EMBL/GenBank/DDBJ whole genome shotgun (WGS) entry which is preliminary data.</text>
</comment>
<reference evidence="13 14" key="1">
    <citation type="submission" date="2018-04" db="EMBL/GenBank/DDBJ databases">
        <title>Genomic Encyclopedia of Type Strains, Phase IV (KMG-IV): sequencing the most valuable type-strain genomes for metagenomic binning, comparative biology and taxonomic classification.</title>
        <authorList>
            <person name="Goeker M."/>
        </authorList>
    </citation>
    <scope>NUCLEOTIDE SEQUENCE [LARGE SCALE GENOMIC DNA]</scope>
    <source>
        <strain evidence="13 14">DSM 20705</strain>
    </source>
</reference>
<sequence>MKIRKDDTVIVIAGKDKGKTGKVLRSFPQEKKVIVEGVNIQVKHQKPMGPQKPGGLVKREGKIDVSNVMYYDTSAKKRSRIGYKFLEDGTKVRFRKSDGEVID</sequence>
<dbReference type="HAMAP" id="MF_01326_B">
    <property type="entry name" value="Ribosomal_uL24_B"/>
    <property type="match status" value="1"/>
</dbReference>
<keyword evidence="6 10" id="KW-0689">Ribosomal protein</keyword>
<evidence type="ECO:0000256" key="7">
    <source>
        <dbReference type="ARBA" id="ARBA00023274"/>
    </source>
</evidence>
<dbReference type="PANTHER" id="PTHR12903">
    <property type="entry name" value="MITOCHONDRIAL RIBOSOMAL PROTEIN L24"/>
    <property type="match status" value="1"/>
</dbReference>
<dbReference type="SMART" id="SM00739">
    <property type="entry name" value="KOW"/>
    <property type="match status" value="1"/>
</dbReference>
<dbReference type="NCBIfam" id="TIGR01079">
    <property type="entry name" value="rplX_bact"/>
    <property type="match status" value="1"/>
</dbReference>
<dbReference type="Pfam" id="PF00467">
    <property type="entry name" value="KOW"/>
    <property type="match status" value="1"/>
</dbReference>
<evidence type="ECO:0000256" key="5">
    <source>
        <dbReference type="ARBA" id="ARBA00022884"/>
    </source>
</evidence>
<keyword evidence="5 10" id="KW-0694">RNA-binding</keyword>
<dbReference type="EMBL" id="QEKV01000001">
    <property type="protein sequence ID" value="PVY95653.1"/>
    <property type="molecule type" value="Genomic_DNA"/>
</dbReference>
<dbReference type="GO" id="GO:1990904">
    <property type="term" value="C:ribonucleoprotein complex"/>
    <property type="evidence" value="ECO:0007669"/>
    <property type="project" value="UniProtKB-KW"/>
</dbReference>
<comment type="function">
    <text evidence="1 10">One of two assembly initiator proteins, it binds directly to the 5'-end of the 23S rRNA, where it nucleates assembly of the 50S subunit.</text>
</comment>
<gene>
    <name evidence="10" type="primary">rplX</name>
    <name evidence="13" type="ORF">C7381_101179</name>
</gene>
<keyword evidence="4 10" id="KW-0699">rRNA-binding</keyword>
<keyword evidence="7 10" id="KW-0687">Ribonucleoprotein</keyword>
<feature type="domain" description="KOW" evidence="12">
    <location>
        <begin position="2"/>
        <end position="29"/>
    </location>
</feature>
<evidence type="ECO:0000256" key="2">
    <source>
        <dbReference type="ARBA" id="ARBA00010618"/>
    </source>
</evidence>
<comment type="function">
    <text evidence="9 10">One of the proteins that surrounds the polypeptide exit tunnel on the outside of the subunit.</text>
</comment>
<evidence type="ECO:0000256" key="8">
    <source>
        <dbReference type="ARBA" id="ARBA00035206"/>
    </source>
</evidence>
<dbReference type="GO" id="GO:0005840">
    <property type="term" value="C:ribosome"/>
    <property type="evidence" value="ECO:0007669"/>
    <property type="project" value="UniProtKB-KW"/>
</dbReference>
<dbReference type="PROSITE" id="PS01108">
    <property type="entry name" value="RIBOSOMAL_L24"/>
    <property type="match status" value="1"/>
</dbReference>
<dbReference type="CDD" id="cd06089">
    <property type="entry name" value="KOW_RPL26"/>
    <property type="match status" value="1"/>
</dbReference>
<evidence type="ECO:0000256" key="10">
    <source>
        <dbReference type="HAMAP-Rule" id="MF_01326"/>
    </source>
</evidence>
<evidence type="ECO:0000256" key="1">
    <source>
        <dbReference type="ARBA" id="ARBA00004072"/>
    </source>
</evidence>
<comment type="subunit">
    <text evidence="3 10">Part of the 50S ribosomal subunit.</text>
</comment>
<protein>
    <recommendedName>
        <fullName evidence="8 10">Large ribosomal subunit protein uL24</fullName>
    </recommendedName>
</protein>
<dbReference type="Gene3D" id="2.30.30.30">
    <property type="match status" value="1"/>
</dbReference>
<name>A0A2U1E6T3_9FIRM</name>